<comment type="caution">
    <text evidence="1">The sequence shown here is derived from an EMBL/GenBank/DDBJ whole genome shotgun (WGS) entry which is preliminary data.</text>
</comment>
<name>A0ABU9HTP0_9FLAO</name>
<accession>A0ABU9HTP0</accession>
<proteinExistence type="predicted"/>
<evidence type="ECO:0000313" key="2">
    <source>
        <dbReference type="Proteomes" id="UP001464555"/>
    </source>
</evidence>
<dbReference type="RefSeq" id="WP_341695842.1">
    <property type="nucleotide sequence ID" value="NZ_JBBYHR010000002.1"/>
</dbReference>
<dbReference type="Proteomes" id="UP001464555">
    <property type="component" value="Unassembled WGS sequence"/>
</dbReference>
<reference evidence="1 2" key="1">
    <citation type="submission" date="2024-04" db="EMBL/GenBank/DDBJ databases">
        <title>Flavobacterium sp. DGU11 16S ribosomal RNA gene Genome sequencing and assembly.</title>
        <authorList>
            <person name="Park S."/>
        </authorList>
    </citation>
    <scope>NUCLEOTIDE SEQUENCE [LARGE SCALE GENOMIC DNA]</scope>
    <source>
        <strain evidence="1 2">DGU11</strain>
    </source>
</reference>
<keyword evidence="2" id="KW-1185">Reference proteome</keyword>
<sequence length="102" mass="11671">MNILNPNNTTHTLKIIPRFYPLGDVVLELAGEEREPGSTITIVPTISNGYMFLQFEKAFKNTSNWQVKVTEENEILYRGKIFVTSQAADTQNYKTTKDIFLL</sequence>
<organism evidence="1 2">
    <name type="scientific">Flavobacterium arundinis</name>
    <dbReference type="NCBI Taxonomy" id="3139143"/>
    <lineage>
        <taxon>Bacteria</taxon>
        <taxon>Pseudomonadati</taxon>
        <taxon>Bacteroidota</taxon>
        <taxon>Flavobacteriia</taxon>
        <taxon>Flavobacteriales</taxon>
        <taxon>Flavobacteriaceae</taxon>
        <taxon>Flavobacterium</taxon>
    </lineage>
</organism>
<evidence type="ECO:0000313" key="1">
    <source>
        <dbReference type="EMBL" id="MEL1243526.1"/>
    </source>
</evidence>
<dbReference type="EMBL" id="JBBYHR010000002">
    <property type="protein sequence ID" value="MEL1243526.1"/>
    <property type="molecule type" value="Genomic_DNA"/>
</dbReference>
<gene>
    <name evidence="1" type="ORF">AAEO56_04570</name>
</gene>
<protein>
    <submittedName>
        <fullName evidence="1">Uncharacterized protein</fullName>
    </submittedName>
</protein>